<sequence>MTRQAAEFKGQFVGNFNCEYECRYDSVGAANTKSWGRRCGRCCCCCCPWGQCLFHHHRCCRRRRPWPPRPWPPYPEPPYDDSGEDNHSPWDDGEIGSSKGAGGRRKTPTS</sequence>
<dbReference type="WBParaSite" id="ASIM_0001607901-mRNA-1">
    <property type="protein sequence ID" value="ASIM_0001607901-mRNA-1"/>
    <property type="gene ID" value="ASIM_0001607901"/>
</dbReference>
<gene>
    <name evidence="2" type="ORF">ASIM_LOCUS15486</name>
</gene>
<feature type="region of interest" description="Disordered" evidence="1">
    <location>
        <begin position="65"/>
        <end position="110"/>
    </location>
</feature>
<reference evidence="2 3" key="2">
    <citation type="submission" date="2018-11" db="EMBL/GenBank/DDBJ databases">
        <authorList>
            <consortium name="Pathogen Informatics"/>
        </authorList>
    </citation>
    <scope>NUCLEOTIDE SEQUENCE [LARGE SCALE GENOMIC DNA]</scope>
</reference>
<evidence type="ECO:0000313" key="2">
    <source>
        <dbReference type="EMBL" id="VDK55330.1"/>
    </source>
</evidence>
<evidence type="ECO:0000256" key="1">
    <source>
        <dbReference type="SAM" id="MobiDB-lite"/>
    </source>
</evidence>
<dbReference type="Proteomes" id="UP000267096">
    <property type="component" value="Unassembled WGS sequence"/>
</dbReference>
<keyword evidence="3" id="KW-1185">Reference proteome</keyword>
<proteinExistence type="predicted"/>
<evidence type="ECO:0000313" key="4">
    <source>
        <dbReference type="WBParaSite" id="ASIM_0001607901-mRNA-1"/>
    </source>
</evidence>
<reference evidence="4" key="1">
    <citation type="submission" date="2017-02" db="UniProtKB">
        <authorList>
            <consortium name="WormBaseParasite"/>
        </authorList>
    </citation>
    <scope>IDENTIFICATION</scope>
</reference>
<name>A0A0M3K538_ANISI</name>
<organism evidence="4">
    <name type="scientific">Anisakis simplex</name>
    <name type="common">Herring worm</name>
    <dbReference type="NCBI Taxonomy" id="6269"/>
    <lineage>
        <taxon>Eukaryota</taxon>
        <taxon>Metazoa</taxon>
        <taxon>Ecdysozoa</taxon>
        <taxon>Nematoda</taxon>
        <taxon>Chromadorea</taxon>
        <taxon>Rhabditida</taxon>
        <taxon>Spirurina</taxon>
        <taxon>Ascaridomorpha</taxon>
        <taxon>Ascaridoidea</taxon>
        <taxon>Anisakidae</taxon>
        <taxon>Anisakis</taxon>
        <taxon>Anisakis simplex complex</taxon>
    </lineage>
</organism>
<feature type="compositionally biased region" description="Pro residues" evidence="1">
    <location>
        <begin position="67"/>
        <end position="77"/>
    </location>
</feature>
<evidence type="ECO:0000313" key="3">
    <source>
        <dbReference type="Proteomes" id="UP000267096"/>
    </source>
</evidence>
<dbReference type="AlphaFoldDB" id="A0A0M3K538"/>
<protein>
    <submittedName>
        <fullName evidence="2 4">Uncharacterized protein</fullName>
    </submittedName>
</protein>
<dbReference type="EMBL" id="UYRR01032358">
    <property type="protein sequence ID" value="VDK55330.1"/>
    <property type="molecule type" value="Genomic_DNA"/>
</dbReference>
<accession>A0A0M3K538</accession>